<dbReference type="InterPro" id="IPR010744">
    <property type="entry name" value="Phage_CI_N"/>
</dbReference>
<dbReference type="InterPro" id="IPR010982">
    <property type="entry name" value="Lambda_DNA-bd_dom_sf"/>
</dbReference>
<dbReference type="Gene3D" id="1.10.260.40">
    <property type="entry name" value="lambda repressor-like DNA-binding domains"/>
    <property type="match status" value="1"/>
</dbReference>
<organism evidence="2 3">
    <name type="scientific">Sulfurovum zhangzhouensis</name>
    <dbReference type="NCBI Taxonomy" id="3019067"/>
    <lineage>
        <taxon>Bacteria</taxon>
        <taxon>Pseudomonadati</taxon>
        <taxon>Campylobacterota</taxon>
        <taxon>Epsilonproteobacteria</taxon>
        <taxon>Campylobacterales</taxon>
        <taxon>Sulfurovaceae</taxon>
        <taxon>Sulfurovum</taxon>
    </lineage>
</organism>
<dbReference type="RefSeq" id="WP_289413629.1">
    <property type="nucleotide sequence ID" value="NZ_JAQIBD010000002.1"/>
</dbReference>
<comment type="caution">
    <text evidence="2">The sequence shown here is derived from an EMBL/GenBank/DDBJ whole genome shotgun (WGS) entry which is preliminary data.</text>
</comment>
<evidence type="ECO:0000313" key="2">
    <source>
        <dbReference type="EMBL" id="MDM5271906.1"/>
    </source>
</evidence>
<dbReference type="Pfam" id="PF07022">
    <property type="entry name" value="Phage_CI_repr"/>
    <property type="match status" value="1"/>
</dbReference>
<proteinExistence type="predicted"/>
<accession>A0ABT7QYR2</accession>
<protein>
    <submittedName>
        <fullName evidence="2">Helix-turn-helix domain-containing protein</fullName>
    </submittedName>
</protein>
<feature type="domain" description="Bacteriophage CI repressor N-terminal" evidence="1">
    <location>
        <begin position="5"/>
        <end position="51"/>
    </location>
</feature>
<name>A0ABT7QYR2_9BACT</name>
<sequence>MNARDFLNAIKQELNLYTDEELSTYIGASKSSLDKWVQRNKVPDKWKFIIKEKLDKGSKSHNQIRIVGDNNQSNIVNGDIHINISQFDHKQDIEEIIRLLPYAPSKFLEQLKIKLKTFEELSDL</sequence>
<gene>
    <name evidence="2" type="ORF">PGH07_06925</name>
</gene>
<evidence type="ECO:0000313" key="3">
    <source>
        <dbReference type="Proteomes" id="UP001169069"/>
    </source>
</evidence>
<keyword evidence="3" id="KW-1185">Reference proteome</keyword>
<dbReference type="Proteomes" id="UP001169069">
    <property type="component" value="Unassembled WGS sequence"/>
</dbReference>
<evidence type="ECO:0000259" key="1">
    <source>
        <dbReference type="Pfam" id="PF07022"/>
    </source>
</evidence>
<dbReference type="EMBL" id="JAQIBD010000002">
    <property type="protein sequence ID" value="MDM5271906.1"/>
    <property type="molecule type" value="Genomic_DNA"/>
</dbReference>
<reference evidence="2" key="1">
    <citation type="submission" date="2023-01" db="EMBL/GenBank/DDBJ databases">
        <title>Sulfurovum sp. zt1-1 genome assembly.</title>
        <authorList>
            <person name="Wang J."/>
        </authorList>
    </citation>
    <scope>NUCLEOTIDE SEQUENCE</scope>
    <source>
        <strain evidence="2">Zt1-1</strain>
    </source>
</reference>